<dbReference type="AlphaFoldDB" id="A0A7C8DF30"/>
<evidence type="ECO:0000256" key="1">
    <source>
        <dbReference type="SAM" id="MobiDB-lite"/>
    </source>
</evidence>
<comment type="caution">
    <text evidence="2">The sequence shown here is derived from an EMBL/GenBank/DDBJ whole genome shotgun (WGS) entry which is preliminary data.</text>
</comment>
<feature type="non-terminal residue" evidence="2">
    <location>
        <position position="127"/>
    </location>
</feature>
<feature type="region of interest" description="Disordered" evidence="1">
    <location>
        <begin position="47"/>
        <end position="70"/>
    </location>
</feature>
<proteinExistence type="predicted"/>
<name>A0A7C8DF30_9ARCH</name>
<sequence length="127" mass="14178">MSRIIASAVAFMLAMGFLMAPAGAEEEESFTPDLALGFIWKEDGATLSPQNKLPDEAEAHTNGRAEYDQYPGFRSNREATKVGEWTTDEVAYDQSISVDQAIVWWIGKDPDYEADCEWTFKFRVNGG</sequence>
<evidence type="ECO:0000313" key="2">
    <source>
        <dbReference type="EMBL" id="HIG63268.1"/>
    </source>
</evidence>
<protein>
    <submittedName>
        <fullName evidence="2">Uncharacterized protein</fullName>
    </submittedName>
</protein>
<gene>
    <name evidence="2" type="ORF">EYQ16_01955</name>
</gene>
<organism evidence="2 3">
    <name type="scientific">Marine Group III euryarchaeote</name>
    <dbReference type="NCBI Taxonomy" id="2173149"/>
    <lineage>
        <taxon>Archaea</taxon>
        <taxon>Methanobacteriati</taxon>
        <taxon>Thermoplasmatota</taxon>
        <taxon>Thermoplasmata</taxon>
        <taxon>Candidatus Thermoprofundales</taxon>
    </lineage>
</organism>
<feature type="compositionally biased region" description="Basic and acidic residues" evidence="1">
    <location>
        <begin position="53"/>
        <end position="67"/>
    </location>
</feature>
<accession>A0A7C8DF30</accession>
<evidence type="ECO:0000313" key="3">
    <source>
        <dbReference type="Proteomes" id="UP000589516"/>
    </source>
</evidence>
<reference evidence="3" key="1">
    <citation type="journal article" date="2019" name="bioRxiv">
        <title>Genome diversification in globally distributed novel marine Proteobacteria is linked to environmental adaptation.</title>
        <authorList>
            <person name="Zhou Z."/>
            <person name="Tran P.Q."/>
            <person name="Kieft K."/>
            <person name="Anantharaman K."/>
        </authorList>
    </citation>
    <scope>NUCLEOTIDE SEQUENCE [LARGE SCALE GENOMIC DNA]</scope>
</reference>
<dbReference type="Proteomes" id="UP000589516">
    <property type="component" value="Unassembled WGS sequence"/>
</dbReference>
<dbReference type="EMBL" id="DUAV01000018">
    <property type="protein sequence ID" value="HIG63268.1"/>
    <property type="molecule type" value="Genomic_DNA"/>
</dbReference>